<sequence>MRTATIITTAASDALGHIHDRTPLIVPPNMFSDWLDPEMTSEAGVRALLDSMPEPHLVPRVVSAKVNYARNKGPALIQPAA</sequence>
<dbReference type="RefSeq" id="WP_234748996.1">
    <property type="nucleotide sequence ID" value="NZ_BAAAWN010000001.1"/>
</dbReference>
<evidence type="ECO:0000313" key="9">
    <source>
        <dbReference type="EMBL" id="MFB9818680.1"/>
    </source>
</evidence>
<evidence type="ECO:0000256" key="2">
    <source>
        <dbReference type="ARBA" id="ARBA00022670"/>
    </source>
</evidence>
<dbReference type="Gene3D" id="3.90.1680.10">
    <property type="entry name" value="SOS response associated peptidase-like"/>
    <property type="match status" value="1"/>
</dbReference>
<dbReference type="PANTHER" id="PTHR13604:SF0">
    <property type="entry name" value="ABASIC SITE PROCESSING PROTEIN HMCES"/>
    <property type="match status" value="1"/>
</dbReference>
<keyword evidence="2 8" id="KW-0645">Protease</keyword>
<dbReference type="PANTHER" id="PTHR13604">
    <property type="entry name" value="DC12-RELATED"/>
    <property type="match status" value="1"/>
</dbReference>
<dbReference type="InterPro" id="IPR003738">
    <property type="entry name" value="SRAP"/>
</dbReference>
<keyword evidence="4 8" id="KW-0378">Hydrolase</keyword>
<keyword evidence="5" id="KW-0190">Covalent protein-DNA linkage</keyword>
<evidence type="ECO:0000256" key="3">
    <source>
        <dbReference type="ARBA" id="ARBA00022763"/>
    </source>
</evidence>
<gene>
    <name evidence="9" type="ORF">ACFFP1_04105</name>
</gene>
<dbReference type="EMBL" id="JBHMBC010000007">
    <property type="protein sequence ID" value="MFB9818680.1"/>
    <property type="molecule type" value="Genomic_DNA"/>
</dbReference>
<comment type="caution">
    <text evidence="9">The sequence shown here is derived from an EMBL/GenBank/DDBJ whole genome shotgun (WGS) entry which is preliminary data.</text>
</comment>
<keyword evidence="10" id="KW-1185">Reference proteome</keyword>
<comment type="similarity">
    <text evidence="1 8">Belongs to the SOS response-associated peptidase family.</text>
</comment>
<proteinExistence type="inferred from homology"/>
<evidence type="ECO:0000256" key="1">
    <source>
        <dbReference type="ARBA" id="ARBA00008136"/>
    </source>
</evidence>
<evidence type="ECO:0000256" key="5">
    <source>
        <dbReference type="ARBA" id="ARBA00023124"/>
    </source>
</evidence>
<evidence type="ECO:0000256" key="6">
    <source>
        <dbReference type="ARBA" id="ARBA00023125"/>
    </source>
</evidence>
<reference evidence="9 10" key="1">
    <citation type="submission" date="2024-09" db="EMBL/GenBank/DDBJ databases">
        <authorList>
            <person name="Sun Q."/>
            <person name="Mori K."/>
        </authorList>
    </citation>
    <scope>NUCLEOTIDE SEQUENCE [LARGE SCALE GENOMIC DNA]</scope>
    <source>
        <strain evidence="9 10">JCM 1334</strain>
    </source>
</reference>
<dbReference type="Pfam" id="PF02586">
    <property type="entry name" value="SRAP"/>
    <property type="match status" value="1"/>
</dbReference>
<evidence type="ECO:0000256" key="8">
    <source>
        <dbReference type="RuleBase" id="RU364100"/>
    </source>
</evidence>
<name>A0ABV5XWW9_ARTRM</name>
<dbReference type="EC" id="3.4.-.-" evidence="8"/>
<evidence type="ECO:0000256" key="4">
    <source>
        <dbReference type="ARBA" id="ARBA00022801"/>
    </source>
</evidence>
<evidence type="ECO:0000256" key="7">
    <source>
        <dbReference type="ARBA" id="ARBA00023239"/>
    </source>
</evidence>
<dbReference type="SUPFAM" id="SSF143081">
    <property type="entry name" value="BB1717-like"/>
    <property type="match status" value="1"/>
</dbReference>
<dbReference type="InterPro" id="IPR036590">
    <property type="entry name" value="SRAP-like"/>
</dbReference>
<organism evidence="9 10">
    <name type="scientific">Arthrobacter ramosus</name>
    <dbReference type="NCBI Taxonomy" id="1672"/>
    <lineage>
        <taxon>Bacteria</taxon>
        <taxon>Bacillati</taxon>
        <taxon>Actinomycetota</taxon>
        <taxon>Actinomycetes</taxon>
        <taxon>Micrococcales</taxon>
        <taxon>Micrococcaceae</taxon>
        <taxon>Arthrobacter</taxon>
    </lineage>
</organism>
<accession>A0ABV5XWW9</accession>
<keyword evidence="6" id="KW-0238">DNA-binding</keyword>
<keyword evidence="3" id="KW-0227">DNA damage</keyword>
<protein>
    <recommendedName>
        <fullName evidence="8">Abasic site processing protein</fullName>
        <ecNumber evidence="8">3.4.-.-</ecNumber>
    </recommendedName>
</protein>
<keyword evidence="7" id="KW-0456">Lyase</keyword>
<evidence type="ECO:0000313" key="10">
    <source>
        <dbReference type="Proteomes" id="UP001589702"/>
    </source>
</evidence>
<dbReference type="Proteomes" id="UP001589702">
    <property type="component" value="Unassembled WGS sequence"/>
</dbReference>